<keyword evidence="2" id="KW-1185">Reference proteome</keyword>
<sequence>MAIQLPTVLSHARFAPVSDWLSRPLCCRYAFAEFKVLNLPIRHSDTVEQARWLWAVGLFEQDQYEILGAWSDQTPLAEVAHDLHKRGIEQITAIAAERVADFASLHPTVQWSAAADGVNALRLRTGADSGRQRRVVLQSAATTAERLHKSITRAIRRRAPFEDEVAAAAFLAQALEKADRRLYAT</sequence>
<name>A0ABS8XFD4_9BURK</name>
<evidence type="ECO:0000313" key="2">
    <source>
        <dbReference type="Proteomes" id="UP001201463"/>
    </source>
</evidence>
<dbReference type="Proteomes" id="UP001201463">
    <property type="component" value="Unassembled WGS sequence"/>
</dbReference>
<reference evidence="1 2" key="1">
    <citation type="submission" date="2021-12" db="EMBL/GenBank/DDBJ databases">
        <title>Genome seq of p7.</title>
        <authorList>
            <person name="Seo T."/>
        </authorList>
    </citation>
    <scope>NUCLEOTIDE SEQUENCE [LARGE SCALE GENOMIC DNA]</scope>
    <source>
        <strain evidence="1 2">P7</strain>
    </source>
</reference>
<gene>
    <name evidence="1" type="ORF">LXT12_13115</name>
</gene>
<organism evidence="1 2">
    <name type="scientific">Pelomonas caseinilytica</name>
    <dbReference type="NCBI Taxonomy" id="2906763"/>
    <lineage>
        <taxon>Bacteria</taxon>
        <taxon>Pseudomonadati</taxon>
        <taxon>Pseudomonadota</taxon>
        <taxon>Betaproteobacteria</taxon>
        <taxon>Burkholderiales</taxon>
        <taxon>Sphaerotilaceae</taxon>
        <taxon>Roseateles</taxon>
    </lineage>
</organism>
<accession>A0ABS8XFD4</accession>
<comment type="caution">
    <text evidence="1">The sequence shown here is derived from an EMBL/GenBank/DDBJ whole genome shotgun (WGS) entry which is preliminary data.</text>
</comment>
<dbReference type="RefSeq" id="WP_233392639.1">
    <property type="nucleotide sequence ID" value="NZ_JAJTWT010000005.1"/>
</dbReference>
<evidence type="ECO:0000313" key="1">
    <source>
        <dbReference type="EMBL" id="MCE4538192.1"/>
    </source>
</evidence>
<proteinExistence type="predicted"/>
<dbReference type="EMBL" id="JAJTWT010000005">
    <property type="protein sequence ID" value="MCE4538192.1"/>
    <property type="molecule type" value="Genomic_DNA"/>
</dbReference>
<protein>
    <submittedName>
        <fullName evidence="1">Uncharacterized protein</fullName>
    </submittedName>
</protein>